<comment type="caution">
    <text evidence="1">The sequence shown here is derived from an EMBL/GenBank/DDBJ whole genome shotgun (WGS) entry which is preliminary data.</text>
</comment>
<sequence length="294" mass="33448">MPQLPSGRHVAIDPYPLLELLDDSDNAANIHKILPIDSISKMMDWLLVAYFITPEDAHGKGIDPKMGEGSLTPPPGLVYMRTGFTLSRWDELAVDWSKEDRTAMMAFLSEPRYLDYMEHRLMNVKQRQQRILSSDSVTTKLLAGMWMAGIHPAQDENHQTIWGEETLLEWDTYDMLAALKRIVAYMVTHPEIYQEHGNVFDRASGMWQMFSGHHPFLRQLFTPDISVRDVAKEWREVGHLGLLSAEKQAWFHNQMVIECTNLCNLAGETLEKNCPHAFAILTLVSLSPAGVKST</sequence>
<proteinExistence type="predicted"/>
<dbReference type="OrthoDB" id="9800167at2"/>
<evidence type="ECO:0000313" key="1">
    <source>
        <dbReference type="EMBL" id="TCV81272.1"/>
    </source>
</evidence>
<protein>
    <submittedName>
        <fullName evidence="1">Uncharacterized protein</fullName>
    </submittedName>
</protein>
<name>A0A4R3XSF0_9PROT</name>
<dbReference type="AlphaFoldDB" id="A0A4R3XSF0"/>
<dbReference type="EMBL" id="SMCO01000024">
    <property type="protein sequence ID" value="TCV81272.1"/>
    <property type="molecule type" value="Genomic_DNA"/>
</dbReference>
<dbReference type="Proteomes" id="UP000295367">
    <property type="component" value="Unassembled WGS sequence"/>
</dbReference>
<accession>A0A4R3XSF0</accession>
<keyword evidence="2" id="KW-1185">Reference proteome</keyword>
<organism evidence="1 2">
    <name type="scientific">Sulfurirhabdus autotrophica</name>
    <dbReference type="NCBI Taxonomy" id="1706046"/>
    <lineage>
        <taxon>Bacteria</taxon>
        <taxon>Pseudomonadati</taxon>
        <taxon>Pseudomonadota</taxon>
        <taxon>Betaproteobacteria</taxon>
        <taxon>Nitrosomonadales</taxon>
        <taxon>Sulfuricellaceae</taxon>
        <taxon>Sulfurirhabdus</taxon>
    </lineage>
</organism>
<reference evidence="1 2" key="1">
    <citation type="submission" date="2019-03" db="EMBL/GenBank/DDBJ databases">
        <title>Genomic Encyclopedia of Type Strains, Phase IV (KMG-IV): sequencing the most valuable type-strain genomes for metagenomic binning, comparative biology and taxonomic classification.</title>
        <authorList>
            <person name="Goeker M."/>
        </authorList>
    </citation>
    <scope>NUCLEOTIDE SEQUENCE [LARGE SCALE GENOMIC DNA]</scope>
    <source>
        <strain evidence="1 2">DSM 100309</strain>
    </source>
</reference>
<dbReference type="RefSeq" id="WP_124946668.1">
    <property type="nucleotide sequence ID" value="NZ_BHVT01000038.1"/>
</dbReference>
<evidence type="ECO:0000313" key="2">
    <source>
        <dbReference type="Proteomes" id="UP000295367"/>
    </source>
</evidence>
<gene>
    <name evidence="1" type="ORF">EDC63_12421</name>
</gene>